<dbReference type="PANTHER" id="PTHR11362:SF133">
    <property type="entry name" value="LARGE RIBOSOMAL SUBUNIT PROTEIN ML38"/>
    <property type="match status" value="1"/>
</dbReference>
<dbReference type="CDD" id="cd00866">
    <property type="entry name" value="PEBP_euk"/>
    <property type="match status" value="1"/>
</dbReference>
<keyword evidence="4" id="KW-0175">Coiled coil</keyword>
<evidence type="ECO:0000256" key="1">
    <source>
        <dbReference type="ARBA" id="ARBA00004173"/>
    </source>
</evidence>
<evidence type="ECO:0000256" key="3">
    <source>
        <dbReference type="ARBA" id="ARBA00022980"/>
    </source>
</evidence>
<dbReference type="InterPro" id="IPR036610">
    <property type="entry name" value="PEBP-like_sf"/>
</dbReference>
<protein>
    <recommendedName>
        <fullName evidence="8">Large ribosomal subunit protein mL38</fullName>
    </recommendedName>
    <alternativeName>
        <fullName evidence="9">39S ribosomal protein L38, mitochondrial</fullName>
    </alternativeName>
</protein>
<keyword evidence="2" id="KW-0809">Transit peptide</keyword>
<sequence>MAALCRNACKKLSLNTFFTTNVPVCFNVKRNLRTDPEYEFERLFITESLQEKLSKLEKSSPDTHSHTDSITFGDGLPKVKVRDGLPIEDQQGHSLNKERLRKHTTRAQRFSNSLLLSRFDQAGLKPINLTGVNDTYMLESDPVKASEVLNHYGVLSDLLNVQANNVVFYPDPSVNLRIAFDLDSDEVLPVFRGNKVHPEYTSKAPSVGFEGKSENYYTLLLVNLDGHLQKADGEYLHWFCANMTSDEGLPSGEDCSYLQAIPLRGTGFHRYVFVLLEHKSKISLSLLPVKYILVSYL</sequence>
<evidence type="ECO:0000256" key="10">
    <source>
        <dbReference type="SAM" id="MobiDB-lite"/>
    </source>
</evidence>
<dbReference type="SUPFAM" id="SSF49777">
    <property type="entry name" value="PEBP-like"/>
    <property type="match status" value="1"/>
</dbReference>
<comment type="caution">
    <text evidence="11">The sequence shown here is derived from an EMBL/GenBank/DDBJ whole genome shotgun (WGS) entry which is preliminary data.</text>
</comment>
<comment type="subcellular location">
    <subcellularLocation>
        <location evidence="1">Mitochondrion</location>
    </subcellularLocation>
</comment>
<keyword evidence="5" id="KW-0496">Mitochondrion</keyword>
<evidence type="ECO:0000256" key="9">
    <source>
        <dbReference type="ARBA" id="ARBA00041206"/>
    </source>
</evidence>
<name>A0A7J7KRK0_BUGNE</name>
<keyword evidence="3" id="KW-0689">Ribosomal protein</keyword>
<keyword evidence="12" id="KW-1185">Reference proteome</keyword>
<dbReference type="InterPro" id="IPR035810">
    <property type="entry name" value="PEBP_euk"/>
</dbReference>
<evidence type="ECO:0000313" key="11">
    <source>
        <dbReference type="EMBL" id="KAF6040804.1"/>
    </source>
</evidence>
<dbReference type="Proteomes" id="UP000593567">
    <property type="component" value="Unassembled WGS sequence"/>
</dbReference>
<gene>
    <name evidence="11" type="ORF">EB796_000888</name>
</gene>
<dbReference type="Pfam" id="PF01161">
    <property type="entry name" value="PBP"/>
    <property type="match status" value="1"/>
</dbReference>
<evidence type="ECO:0000256" key="8">
    <source>
        <dbReference type="ARBA" id="ARBA00039444"/>
    </source>
</evidence>
<dbReference type="GO" id="GO:0005762">
    <property type="term" value="C:mitochondrial large ribosomal subunit"/>
    <property type="evidence" value="ECO:0007669"/>
    <property type="project" value="TreeGrafter"/>
</dbReference>
<dbReference type="Gene3D" id="3.90.280.10">
    <property type="entry name" value="PEBP-like"/>
    <property type="match status" value="1"/>
</dbReference>
<evidence type="ECO:0000256" key="6">
    <source>
        <dbReference type="ARBA" id="ARBA00023274"/>
    </source>
</evidence>
<evidence type="ECO:0000313" key="12">
    <source>
        <dbReference type="Proteomes" id="UP000593567"/>
    </source>
</evidence>
<dbReference type="OrthoDB" id="2153661at2759"/>
<proteinExistence type="inferred from homology"/>
<evidence type="ECO:0000256" key="2">
    <source>
        <dbReference type="ARBA" id="ARBA00022946"/>
    </source>
</evidence>
<dbReference type="PANTHER" id="PTHR11362">
    <property type="entry name" value="PHOSPHATIDYLETHANOLAMINE-BINDING PROTEIN"/>
    <property type="match status" value="1"/>
</dbReference>
<comment type="similarity">
    <text evidence="7">Belongs to the phosphatidylethanolamine-binding protein family. Mitochondrion-specific ribosomal protein mL38 subfamily.</text>
</comment>
<dbReference type="EMBL" id="VXIV02000100">
    <property type="protein sequence ID" value="KAF6040804.1"/>
    <property type="molecule type" value="Genomic_DNA"/>
</dbReference>
<evidence type="ECO:0000256" key="7">
    <source>
        <dbReference type="ARBA" id="ARBA00038016"/>
    </source>
</evidence>
<feature type="region of interest" description="Disordered" evidence="10">
    <location>
        <begin position="55"/>
        <end position="76"/>
    </location>
</feature>
<accession>A0A7J7KRK0</accession>
<keyword evidence="6" id="KW-0687">Ribonucleoprotein</keyword>
<dbReference type="InterPro" id="IPR008914">
    <property type="entry name" value="PEBP"/>
</dbReference>
<feature type="compositionally biased region" description="Basic and acidic residues" evidence="10">
    <location>
        <begin position="55"/>
        <end position="67"/>
    </location>
</feature>
<organism evidence="11 12">
    <name type="scientific">Bugula neritina</name>
    <name type="common">Brown bryozoan</name>
    <name type="synonym">Sertularia neritina</name>
    <dbReference type="NCBI Taxonomy" id="10212"/>
    <lineage>
        <taxon>Eukaryota</taxon>
        <taxon>Metazoa</taxon>
        <taxon>Spiralia</taxon>
        <taxon>Lophotrochozoa</taxon>
        <taxon>Bryozoa</taxon>
        <taxon>Gymnolaemata</taxon>
        <taxon>Cheilostomatida</taxon>
        <taxon>Flustrina</taxon>
        <taxon>Buguloidea</taxon>
        <taxon>Bugulidae</taxon>
        <taxon>Bugula</taxon>
    </lineage>
</organism>
<reference evidence="11" key="1">
    <citation type="submission" date="2020-06" db="EMBL/GenBank/DDBJ databases">
        <title>Draft genome of Bugula neritina, a colonial animal packing powerful symbionts and potential medicines.</title>
        <authorList>
            <person name="Rayko M."/>
        </authorList>
    </citation>
    <scope>NUCLEOTIDE SEQUENCE [LARGE SCALE GENOMIC DNA]</scope>
    <source>
        <strain evidence="11">Kwan_BN1</strain>
    </source>
</reference>
<dbReference type="AlphaFoldDB" id="A0A7J7KRK0"/>
<evidence type="ECO:0000256" key="5">
    <source>
        <dbReference type="ARBA" id="ARBA00023128"/>
    </source>
</evidence>
<evidence type="ECO:0000256" key="4">
    <source>
        <dbReference type="ARBA" id="ARBA00023054"/>
    </source>
</evidence>